<accession>A0A1H1BJL1</accession>
<evidence type="ECO:0000256" key="1">
    <source>
        <dbReference type="SAM" id="MobiDB-lite"/>
    </source>
</evidence>
<feature type="compositionally biased region" description="Basic and acidic residues" evidence="1">
    <location>
        <begin position="161"/>
        <end position="171"/>
    </location>
</feature>
<name>A0A1H1BJL1_9LACT</name>
<dbReference type="RefSeq" id="WP_035022171.1">
    <property type="nucleotide sequence ID" value="NZ_CP084916.1"/>
</dbReference>
<evidence type="ECO:0008006" key="4">
    <source>
        <dbReference type="Google" id="ProtNLM"/>
    </source>
</evidence>
<feature type="region of interest" description="Disordered" evidence="1">
    <location>
        <begin position="159"/>
        <end position="187"/>
    </location>
</feature>
<dbReference type="Pfam" id="PF02620">
    <property type="entry name" value="YceD"/>
    <property type="match status" value="1"/>
</dbReference>
<dbReference type="EMBL" id="FNJW01000008">
    <property type="protein sequence ID" value="SDQ52079.1"/>
    <property type="molecule type" value="Genomic_DNA"/>
</dbReference>
<feature type="compositionally biased region" description="Basic and acidic residues" evidence="1">
    <location>
        <begin position="177"/>
        <end position="187"/>
    </location>
</feature>
<dbReference type="AlphaFoldDB" id="A0A1H1BJL1"/>
<dbReference type="OrthoDB" id="9790372at2"/>
<protein>
    <recommendedName>
        <fullName evidence="4">ACR, COG1399</fullName>
    </recommendedName>
</protein>
<gene>
    <name evidence="2" type="ORF">SAMN04487752_2616</name>
</gene>
<sequence>MKWSLNELQKYRNEPLVFSETVDLKKPLMNREKELMDVSPINLEGTLIVHEKEILLHMVVSLNVTLPSARSLKPVLFPMSIGIDEIYIPPSATPGSKIDNEEETVILLDKDMIDLSEAITDAVLLNLPLQVFTQEEIEGQEMPSGNDWLVVSEDEYISDLETQKSETEDPRFAGLKDLFKDESDNQK</sequence>
<proteinExistence type="predicted"/>
<organism evidence="2 3">
    <name type="scientific">Carnobacterium viridans</name>
    <dbReference type="NCBI Taxonomy" id="174587"/>
    <lineage>
        <taxon>Bacteria</taxon>
        <taxon>Bacillati</taxon>
        <taxon>Bacillota</taxon>
        <taxon>Bacilli</taxon>
        <taxon>Lactobacillales</taxon>
        <taxon>Carnobacteriaceae</taxon>
        <taxon>Carnobacterium</taxon>
    </lineage>
</organism>
<evidence type="ECO:0000313" key="3">
    <source>
        <dbReference type="Proteomes" id="UP000199481"/>
    </source>
</evidence>
<reference evidence="3" key="1">
    <citation type="submission" date="2016-10" db="EMBL/GenBank/DDBJ databases">
        <authorList>
            <person name="Varghese N."/>
            <person name="Submissions S."/>
        </authorList>
    </citation>
    <scope>NUCLEOTIDE SEQUENCE [LARGE SCALE GENOMIC DNA]</scope>
    <source>
        <strain evidence="3">MPL-11</strain>
    </source>
</reference>
<evidence type="ECO:0000313" key="2">
    <source>
        <dbReference type="EMBL" id="SDQ52079.1"/>
    </source>
</evidence>
<keyword evidence="3" id="KW-1185">Reference proteome</keyword>
<dbReference type="Proteomes" id="UP000199481">
    <property type="component" value="Unassembled WGS sequence"/>
</dbReference>
<dbReference type="InterPro" id="IPR003772">
    <property type="entry name" value="YceD"/>
</dbReference>